<evidence type="ECO:0000256" key="2">
    <source>
        <dbReference type="ARBA" id="ARBA00022723"/>
    </source>
</evidence>
<dbReference type="GO" id="GO:0046872">
    <property type="term" value="F:metal ion binding"/>
    <property type="evidence" value="ECO:0007669"/>
    <property type="project" value="UniProtKB-KW"/>
</dbReference>
<proteinExistence type="inferred from homology"/>
<dbReference type="PANTHER" id="PTHR42796:SF4">
    <property type="entry name" value="FUMARYLACETOACETATE HYDROLASE DOMAIN-CONTAINING PROTEIN 2A"/>
    <property type="match status" value="1"/>
</dbReference>
<dbReference type="InterPro" id="IPR011234">
    <property type="entry name" value="Fumarylacetoacetase-like_C"/>
</dbReference>
<dbReference type="Proteomes" id="UP000501094">
    <property type="component" value="Chromosome"/>
</dbReference>
<dbReference type="InterPro" id="IPR051121">
    <property type="entry name" value="FAH"/>
</dbReference>
<dbReference type="Pfam" id="PF01557">
    <property type="entry name" value="FAA_hydrolase"/>
    <property type="match status" value="1"/>
</dbReference>
<dbReference type="RefSeq" id="WP_168606478.1">
    <property type="nucleotide sequence ID" value="NZ_CP038852.1"/>
</dbReference>
<dbReference type="SUPFAM" id="SSF56529">
    <property type="entry name" value="FAH"/>
    <property type="match status" value="1"/>
</dbReference>
<evidence type="ECO:0000259" key="3">
    <source>
        <dbReference type="Pfam" id="PF01557"/>
    </source>
</evidence>
<dbReference type="AlphaFoldDB" id="A0A6H1Q1C9"/>
<evidence type="ECO:0000313" key="5">
    <source>
        <dbReference type="Proteomes" id="UP000501094"/>
    </source>
</evidence>
<dbReference type="FunFam" id="3.90.850.10:FF:000002">
    <property type="entry name" value="2-hydroxyhepta-2,4-diene-1,7-dioate isomerase"/>
    <property type="match status" value="1"/>
</dbReference>
<dbReference type="GO" id="GO:0016787">
    <property type="term" value="F:hydrolase activity"/>
    <property type="evidence" value="ECO:0007669"/>
    <property type="project" value="UniProtKB-KW"/>
</dbReference>
<keyword evidence="4" id="KW-0378">Hydrolase</keyword>
<dbReference type="EMBL" id="CP038852">
    <property type="protein sequence ID" value="QIZ20591.1"/>
    <property type="molecule type" value="Genomic_DNA"/>
</dbReference>
<keyword evidence="2" id="KW-0479">Metal-binding</keyword>
<dbReference type="GO" id="GO:0019752">
    <property type="term" value="P:carboxylic acid metabolic process"/>
    <property type="evidence" value="ECO:0007669"/>
    <property type="project" value="UniProtKB-ARBA"/>
</dbReference>
<dbReference type="InterPro" id="IPR036663">
    <property type="entry name" value="Fumarylacetoacetase_C_sf"/>
</dbReference>
<sequence>MKLLRVGVRGKEKPAALDKNGKIRDLSSHIIDLNSDTVNFETIKKLESIDLESLPEISNSERIGACINKPGKFLAIGLNYSDHAAESGMDAPSEPIVFMKATSSINGPNDNIEISKDSKELDWEVELGIIIGKDAKNIDEKEAESHILGYCLVNDVSEREWQLKKMGQWVKGKSHDTYGPIGPYLVTKNEISNINSLNLSLDVNGQRMQTGNTDKMIFNVFFIVSYLSKFMTLQAGDIITTGTPPGVGMGKKPQVYLKAGDAIRLSIDNLGEQNSKVVAE</sequence>
<protein>
    <submittedName>
        <fullName evidence="4">FAA hydrolase family protein</fullName>
    </submittedName>
</protein>
<keyword evidence="5" id="KW-1185">Reference proteome</keyword>
<comment type="similarity">
    <text evidence="1">Belongs to the FAH family.</text>
</comment>
<name>A0A6H1Q1C9_9PROT</name>
<feature type="domain" description="Fumarylacetoacetase-like C-terminal" evidence="3">
    <location>
        <begin position="73"/>
        <end position="278"/>
    </location>
</feature>
<accession>A0A6H1Q1C9</accession>
<dbReference type="KEGG" id="peg:E5R92_02170"/>
<evidence type="ECO:0000256" key="1">
    <source>
        <dbReference type="ARBA" id="ARBA00010211"/>
    </source>
</evidence>
<organism evidence="4 5">
    <name type="scientific">Candidatus Pelagibacter giovannonii</name>
    <dbReference type="NCBI Taxonomy" id="2563896"/>
    <lineage>
        <taxon>Bacteria</taxon>
        <taxon>Pseudomonadati</taxon>
        <taxon>Pseudomonadota</taxon>
        <taxon>Alphaproteobacteria</taxon>
        <taxon>Candidatus Pelagibacterales</taxon>
        <taxon>Candidatus Pelagibacteraceae</taxon>
        <taxon>Candidatus Pelagibacter</taxon>
    </lineage>
</organism>
<dbReference type="GO" id="GO:0016853">
    <property type="term" value="F:isomerase activity"/>
    <property type="evidence" value="ECO:0007669"/>
    <property type="project" value="UniProtKB-ARBA"/>
</dbReference>
<evidence type="ECO:0000313" key="4">
    <source>
        <dbReference type="EMBL" id="QIZ20591.1"/>
    </source>
</evidence>
<reference evidence="4 5" key="1">
    <citation type="journal article" date="2020" name="Nat. Microbiol.">
        <title>Lysogenic host-virus interactions in SAR11 marine bacteria.</title>
        <authorList>
            <person name="Morris R.M."/>
            <person name="Cain K.R."/>
            <person name="Hvorecny K.L."/>
            <person name="Kollman J.M."/>
        </authorList>
    </citation>
    <scope>NUCLEOTIDE SEQUENCE [LARGE SCALE GENOMIC DNA]</scope>
    <source>
        <strain evidence="4 5">NP1</strain>
    </source>
</reference>
<gene>
    <name evidence="4" type="ORF">E5R92_02170</name>
</gene>
<dbReference type="Gene3D" id="3.90.850.10">
    <property type="entry name" value="Fumarylacetoacetase-like, C-terminal domain"/>
    <property type="match status" value="1"/>
</dbReference>
<dbReference type="PANTHER" id="PTHR42796">
    <property type="entry name" value="FUMARYLACETOACETATE HYDROLASE DOMAIN-CONTAINING PROTEIN 2A-RELATED"/>
    <property type="match status" value="1"/>
</dbReference>